<dbReference type="InterPro" id="IPR002355">
    <property type="entry name" value="Cu_oxidase_Cu_BS"/>
</dbReference>
<dbReference type="InterPro" id="IPR008972">
    <property type="entry name" value="Cupredoxin"/>
</dbReference>
<accession>A0A4Q1BXD6</accession>
<dbReference type="EMBL" id="SDHY01000009">
    <property type="protein sequence ID" value="RXK46564.1"/>
    <property type="molecule type" value="Genomic_DNA"/>
</dbReference>
<evidence type="ECO:0000313" key="6">
    <source>
        <dbReference type="Proteomes" id="UP000289455"/>
    </source>
</evidence>
<evidence type="ECO:0000259" key="3">
    <source>
        <dbReference type="Pfam" id="PF07731"/>
    </source>
</evidence>
<dbReference type="CDD" id="cd04232">
    <property type="entry name" value="CuRO_1_CueO_FtsP"/>
    <property type="match status" value="1"/>
</dbReference>
<dbReference type="PROSITE" id="PS00080">
    <property type="entry name" value="MULTICOPPER_OXIDASE2"/>
    <property type="match status" value="1"/>
</dbReference>
<name>A0A4Q1BXD6_9BACT</name>
<protein>
    <submittedName>
        <fullName evidence="5">Bilirubin oxidase</fullName>
    </submittedName>
</protein>
<dbReference type="CDD" id="cd13890">
    <property type="entry name" value="CuRO_3_CueO_FtsP"/>
    <property type="match status" value="1"/>
</dbReference>
<evidence type="ECO:0000259" key="4">
    <source>
        <dbReference type="Pfam" id="PF07732"/>
    </source>
</evidence>
<feature type="domain" description="Plastocyanin-like" evidence="3">
    <location>
        <begin position="365"/>
        <end position="491"/>
    </location>
</feature>
<dbReference type="RefSeq" id="WP_129028020.1">
    <property type="nucleotide sequence ID" value="NZ_SDHY01000009.1"/>
</dbReference>
<comment type="caution">
    <text evidence="5">The sequence shown here is derived from an EMBL/GenBank/DDBJ whole genome shotgun (WGS) entry which is preliminary data.</text>
</comment>
<feature type="domain" description="Plastocyanin-like" evidence="4">
    <location>
        <begin position="72"/>
        <end position="176"/>
    </location>
</feature>
<evidence type="ECO:0000256" key="2">
    <source>
        <dbReference type="ARBA" id="ARBA00023002"/>
    </source>
</evidence>
<dbReference type="PANTHER" id="PTHR48267:SF1">
    <property type="entry name" value="BILIRUBIN OXIDASE"/>
    <property type="match status" value="1"/>
</dbReference>
<dbReference type="Pfam" id="PF07732">
    <property type="entry name" value="Cu-oxidase_3"/>
    <property type="match status" value="1"/>
</dbReference>
<dbReference type="OrthoDB" id="9757546at2"/>
<dbReference type="Pfam" id="PF07731">
    <property type="entry name" value="Cu-oxidase_2"/>
    <property type="match status" value="1"/>
</dbReference>
<reference evidence="5 6" key="1">
    <citation type="submission" date="2019-01" db="EMBL/GenBank/DDBJ databases">
        <title>Cytophagaceae bacterium strain CAR-16.</title>
        <authorList>
            <person name="Chen W.-M."/>
        </authorList>
    </citation>
    <scope>NUCLEOTIDE SEQUENCE [LARGE SCALE GENOMIC DNA]</scope>
    <source>
        <strain evidence="5 6">CAR-16</strain>
    </source>
</reference>
<proteinExistence type="predicted"/>
<dbReference type="InterPro" id="IPR045087">
    <property type="entry name" value="Cu-oxidase_fam"/>
</dbReference>
<keyword evidence="6" id="KW-1185">Reference proteome</keyword>
<dbReference type="InterPro" id="IPR011706">
    <property type="entry name" value="Cu-oxidase_C"/>
</dbReference>
<keyword evidence="1" id="KW-0479">Metal-binding</keyword>
<evidence type="ECO:0000313" key="5">
    <source>
        <dbReference type="EMBL" id="RXK46564.1"/>
    </source>
</evidence>
<dbReference type="SUPFAM" id="SSF49503">
    <property type="entry name" value="Cupredoxins"/>
    <property type="match status" value="3"/>
</dbReference>
<gene>
    <name evidence="5" type="ORF">ESB04_12120</name>
</gene>
<dbReference type="Gene3D" id="2.60.40.420">
    <property type="entry name" value="Cupredoxins - blue copper proteins"/>
    <property type="match status" value="3"/>
</dbReference>
<keyword evidence="2" id="KW-0560">Oxidoreductase</keyword>
<evidence type="ECO:0000256" key="1">
    <source>
        <dbReference type="ARBA" id="ARBA00022723"/>
    </source>
</evidence>
<dbReference type="Proteomes" id="UP000289455">
    <property type="component" value="Unassembled WGS sequence"/>
</dbReference>
<dbReference type="GO" id="GO:0005507">
    <property type="term" value="F:copper ion binding"/>
    <property type="evidence" value="ECO:0007669"/>
    <property type="project" value="InterPro"/>
</dbReference>
<dbReference type="AlphaFoldDB" id="A0A4Q1BXD6"/>
<dbReference type="GO" id="GO:0016491">
    <property type="term" value="F:oxidoreductase activity"/>
    <property type="evidence" value="ECO:0007669"/>
    <property type="project" value="UniProtKB-KW"/>
</dbReference>
<dbReference type="InterPro" id="IPR011707">
    <property type="entry name" value="Cu-oxidase-like_N"/>
</dbReference>
<dbReference type="PANTHER" id="PTHR48267">
    <property type="entry name" value="CUPREDOXIN SUPERFAMILY PROTEIN"/>
    <property type="match status" value="1"/>
</dbReference>
<dbReference type="PROSITE" id="PS51257">
    <property type="entry name" value="PROKAR_LIPOPROTEIN"/>
    <property type="match status" value="1"/>
</dbReference>
<organism evidence="5 6">
    <name type="scientific">Aquirufa rosea</name>
    <dbReference type="NCBI Taxonomy" id="2509241"/>
    <lineage>
        <taxon>Bacteria</taxon>
        <taxon>Pseudomonadati</taxon>
        <taxon>Bacteroidota</taxon>
        <taxon>Cytophagia</taxon>
        <taxon>Cytophagales</taxon>
        <taxon>Flectobacillaceae</taxon>
        <taxon>Aquirufa</taxon>
    </lineage>
</organism>
<sequence length="492" mass="53994">MKLYFGIFGLIFFVFSCTKEIVTTPTSNTSAGNTNSNTSITYSNLWIPPTLSGTTFNLSLDKSTKQFFSGSITNTYAYNGANFWGPTLIMNKGDQVQINVKNNLNETTTSHWHGFHIPAEMDGGPHQEILASTTWSPNFKVMNNAATYWYHPHLHELTAKQVSMGAGGLIIIKDPEEAALALPRTYGVDDIPVVLTSRKFTSTNVIDFSTAYGDYLLTNGTLNAQISLPKQVVRFRILNAEIERGYNLGFSDNRTFYIIANDGGLLDNPVPVTRVPLVVGERIEILLDLSNDALGSSLDFKAYNANLPQGFGGSEPAQSGQFGSLLNNKDFPVLHINVAATNTSPMLAIPSTLVKNTTLAATDATNSRMLMVTGGQPNGPAFSFNNSTFNHQTINQTVKLNAVEKWTIMNNNVFGHSFHIHDVQFKILSRSSGSVGLHESGWKDTVYLPVGQSVTIIAKFDDFASDKYPFMYHCHFANHEDGGMMGQFLVVP</sequence>